<sequence length="425" mass="48604">MSIPYTEVITGTQCSAHRPTGTFPVTLPLEVQRQIMIDSLDRTSSYCPKDNSAVLRRNARFLVKMCMVSHDWKDMIYPILYQRICLPRLKQLFRFMNTICASPWLGEYTVYLHYFDEVLPPKFLKVIYQLPNLKHFLTQADASTILDGDIEPSKPKLALQSLEINPGMHDGTGAYKNAKIDRWLDMSKLASLSVIGLETPNNIFQYNFPFLCELHLQHADDELDEYPEEHTLVLSILRKLGRQLSLLRLDEASIELLDAPTQLFELCPELVTLSISGLVLDPIFKQSHPKLRNLLLGDPWSYHVEARELETEGHLLHTLKEEDKEAAWSVIDNADKYRFPSLQVIILWNVDYAEEHNRFSNDIKQISETAFEKHGWLVADRFAHGRNPAWPVDTGLKAKQVNNGSTATSTPMTTATVTVEVVRLD</sequence>
<protein>
    <submittedName>
        <fullName evidence="1">Uncharacterized protein</fullName>
    </submittedName>
</protein>
<dbReference type="AlphaFoldDB" id="A0A0F7SK87"/>
<accession>A0A0F7SK87</accession>
<reference evidence="1" key="1">
    <citation type="submission" date="2014-08" db="EMBL/GenBank/DDBJ databases">
        <authorList>
            <person name="Sharma Rahul"/>
            <person name="Thines Marco"/>
        </authorList>
    </citation>
    <scope>NUCLEOTIDE SEQUENCE</scope>
</reference>
<name>A0A0F7SK87_PHARH</name>
<proteinExistence type="predicted"/>
<evidence type="ECO:0000313" key="1">
    <source>
        <dbReference type="EMBL" id="CDZ97774.1"/>
    </source>
</evidence>
<organism evidence="1">
    <name type="scientific">Phaffia rhodozyma</name>
    <name type="common">Yeast</name>
    <name type="synonym">Xanthophyllomyces dendrorhous</name>
    <dbReference type="NCBI Taxonomy" id="264483"/>
    <lineage>
        <taxon>Eukaryota</taxon>
        <taxon>Fungi</taxon>
        <taxon>Dikarya</taxon>
        <taxon>Basidiomycota</taxon>
        <taxon>Agaricomycotina</taxon>
        <taxon>Tremellomycetes</taxon>
        <taxon>Cystofilobasidiales</taxon>
        <taxon>Mrakiaceae</taxon>
        <taxon>Phaffia</taxon>
    </lineage>
</organism>
<dbReference type="EMBL" id="LN483249">
    <property type="protein sequence ID" value="CDZ97774.1"/>
    <property type="molecule type" value="Genomic_DNA"/>
</dbReference>